<evidence type="ECO:0000259" key="6">
    <source>
        <dbReference type="Pfam" id="PF00588"/>
    </source>
</evidence>
<dbReference type="InterPro" id="IPR029026">
    <property type="entry name" value="tRNA_m1G_MTases_N"/>
</dbReference>
<keyword evidence="3 7" id="KW-0808">Transferase</keyword>
<feature type="domain" description="tRNA/rRNA methyltransferase SpoU type" evidence="6">
    <location>
        <begin position="9"/>
        <end position="159"/>
    </location>
</feature>
<keyword evidence="5" id="KW-0819">tRNA processing</keyword>
<evidence type="ECO:0000313" key="7">
    <source>
        <dbReference type="EMBL" id="EIJ36711.1"/>
    </source>
</evidence>
<dbReference type="GO" id="GO:0003723">
    <property type="term" value="F:RNA binding"/>
    <property type="evidence" value="ECO:0007669"/>
    <property type="project" value="InterPro"/>
</dbReference>
<dbReference type="InterPro" id="IPR001537">
    <property type="entry name" value="SpoU_MeTrfase"/>
</dbReference>
<reference evidence="8" key="1">
    <citation type="journal article" date="2011" name="Stand. Genomic Sci.">
        <title>Genome sequence of the filamentous, gliding Thiothrix nivea neotype strain (JP2(T)).</title>
        <authorList>
            <person name="Lapidus A."/>
            <person name="Nolan M."/>
            <person name="Lucas S."/>
            <person name="Glavina Del Rio T."/>
            <person name="Tice H."/>
            <person name="Cheng J.F."/>
            <person name="Tapia R."/>
            <person name="Han C."/>
            <person name="Goodwin L."/>
            <person name="Pitluck S."/>
            <person name="Liolios K."/>
            <person name="Pagani I."/>
            <person name="Ivanova N."/>
            <person name="Huntemann M."/>
            <person name="Mavromatis K."/>
            <person name="Mikhailova N."/>
            <person name="Pati A."/>
            <person name="Chen A."/>
            <person name="Palaniappan K."/>
            <person name="Land M."/>
            <person name="Brambilla E.M."/>
            <person name="Rohde M."/>
            <person name="Abt B."/>
            <person name="Verbarg S."/>
            <person name="Goker M."/>
            <person name="Bristow J."/>
            <person name="Eisen J.A."/>
            <person name="Markowitz V."/>
            <person name="Hugenholtz P."/>
            <person name="Kyrpides N.C."/>
            <person name="Klenk H.P."/>
            <person name="Woyke T."/>
        </authorList>
    </citation>
    <scope>NUCLEOTIDE SEQUENCE [LARGE SCALE GENOMIC DNA]</scope>
    <source>
        <strain evidence="8">ATCC 35100 / DSM 5205 / JP2</strain>
    </source>
</reference>
<evidence type="ECO:0000256" key="1">
    <source>
        <dbReference type="ARBA" id="ARBA00007228"/>
    </source>
</evidence>
<dbReference type="CDD" id="cd18093">
    <property type="entry name" value="SpoU-like_TrmJ"/>
    <property type="match status" value="1"/>
</dbReference>
<dbReference type="RefSeq" id="WP_002710579.1">
    <property type="nucleotide sequence ID" value="NZ_JH651384.1"/>
</dbReference>
<accession>A0A656HI85</accession>
<keyword evidence="5" id="KW-0963">Cytoplasm</keyword>
<dbReference type="EMBL" id="JH651384">
    <property type="protein sequence ID" value="EIJ36711.1"/>
    <property type="molecule type" value="Genomic_DNA"/>
</dbReference>
<comment type="similarity">
    <text evidence="1">Belongs to the class IV-like SAM-binding methyltransferase superfamily. RNA methyltransferase TrmH family.</text>
</comment>
<dbReference type="Proteomes" id="UP000005317">
    <property type="component" value="Unassembled WGS sequence"/>
</dbReference>
<organism evidence="7 8">
    <name type="scientific">Thiothrix nivea (strain ATCC 35100 / DSM 5205 / JP2)</name>
    <dbReference type="NCBI Taxonomy" id="870187"/>
    <lineage>
        <taxon>Bacteria</taxon>
        <taxon>Pseudomonadati</taxon>
        <taxon>Pseudomonadota</taxon>
        <taxon>Gammaproteobacteria</taxon>
        <taxon>Thiotrichales</taxon>
        <taxon>Thiotrichaceae</taxon>
        <taxon>Thiothrix</taxon>
    </lineage>
</organism>
<dbReference type="OrthoDB" id="9806346at2"/>
<dbReference type="PIRSF" id="PIRSF004808">
    <property type="entry name" value="LasT"/>
    <property type="match status" value="1"/>
</dbReference>
<comment type="subunit">
    <text evidence="5">Homodimer.</text>
</comment>
<gene>
    <name evidence="5" type="primary">trmJ</name>
    <name evidence="7" type="ORF">Thini_4224</name>
</gene>
<dbReference type="GO" id="GO:0106339">
    <property type="term" value="F:tRNA (cytidine(32)-2'-O)-methyltransferase activity"/>
    <property type="evidence" value="ECO:0007669"/>
    <property type="project" value="RHEA"/>
</dbReference>
<proteinExistence type="inferred from homology"/>
<dbReference type="NCBIfam" id="TIGR00050">
    <property type="entry name" value="rRNA_methyl_1"/>
    <property type="match status" value="1"/>
</dbReference>
<dbReference type="FunFam" id="3.40.1280.10:FF:000006">
    <property type="entry name" value="Uncharacterized tRNA/rRNA methyltransferase HI_0380"/>
    <property type="match status" value="1"/>
</dbReference>
<evidence type="ECO:0000313" key="8">
    <source>
        <dbReference type="Proteomes" id="UP000005317"/>
    </source>
</evidence>
<dbReference type="PANTHER" id="PTHR42786:SF2">
    <property type="entry name" value="TRNA (CYTIDINE_URIDINE-2'-O-)-METHYLTRANSFERASE TRMJ"/>
    <property type="match status" value="1"/>
</dbReference>
<dbReference type="AlphaFoldDB" id="A0A656HI85"/>
<dbReference type="GO" id="GO:0002128">
    <property type="term" value="P:tRNA nucleoside ribose methylation"/>
    <property type="evidence" value="ECO:0007669"/>
    <property type="project" value="TreeGrafter"/>
</dbReference>
<keyword evidence="2 5" id="KW-0489">Methyltransferase</keyword>
<dbReference type="InterPro" id="IPR004384">
    <property type="entry name" value="RNA_MeTrfase_TrmJ/LasT"/>
</dbReference>
<protein>
    <recommendedName>
        <fullName evidence="5">tRNA (cytidine/uridine-2'-O-)-methyltransferase TrmJ</fullName>
        <ecNumber evidence="5">2.1.1.200</ecNumber>
    </recommendedName>
    <alternativeName>
        <fullName evidence="5">tRNA (cytidine(32)/uridine(32)-2'-O)-methyltransferase</fullName>
    </alternativeName>
    <alternativeName>
        <fullName evidence="5">tRNA Cm32/Um32 methyltransferase</fullName>
    </alternativeName>
</protein>
<sequence length="249" mass="27557">MPYSTLQNLCIVMVETSHPGNIGSAARAMKTMGIRDLRLVSPRKPYSQETWALASGANDIVEQAKITPSLPEALADCQYVIGASARSERTLQWPQLDARECGQHVAQHLAQQKIALVFGRERTGLSNEELEHCNALVHIPMAFDYLSLNIAMAVQVLSYECAMAARQAITVPAASEEGEELANAQAMEGFYVHLEQSLIDVRFLDPENPRLLMRRLRRLFGRAGVTVSEMNILRGMLAAFGGSKFRERA</sequence>
<keyword evidence="8" id="KW-1185">Reference proteome</keyword>
<comment type="catalytic activity">
    <reaction evidence="5">
        <text>cytidine(32) in tRNA + S-adenosyl-L-methionine = 2'-O-methylcytidine(32) in tRNA + S-adenosyl-L-homocysteine + H(+)</text>
        <dbReference type="Rhea" id="RHEA:42932"/>
        <dbReference type="Rhea" id="RHEA-COMP:10288"/>
        <dbReference type="Rhea" id="RHEA-COMP:10289"/>
        <dbReference type="ChEBI" id="CHEBI:15378"/>
        <dbReference type="ChEBI" id="CHEBI:57856"/>
        <dbReference type="ChEBI" id="CHEBI:59789"/>
        <dbReference type="ChEBI" id="CHEBI:74495"/>
        <dbReference type="ChEBI" id="CHEBI:82748"/>
        <dbReference type="EC" id="2.1.1.200"/>
    </reaction>
</comment>
<dbReference type="GO" id="GO:0160206">
    <property type="term" value="F:tRNA (cytidine(32)/uridine(32)-2'-O)-methyltransferase activity"/>
    <property type="evidence" value="ECO:0007669"/>
    <property type="project" value="UniProtKB-EC"/>
</dbReference>
<evidence type="ECO:0000256" key="5">
    <source>
        <dbReference type="RuleBase" id="RU362024"/>
    </source>
</evidence>
<comment type="subcellular location">
    <subcellularLocation>
        <location evidence="5">Cytoplasm</location>
    </subcellularLocation>
</comment>
<evidence type="ECO:0000256" key="2">
    <source>
        <dbReference type="ARBA" id="ARBA00022603"/>
    </source>
</evidence>
<dbReference type="Pfam" id="PF00588">
    <property type="entry name" value="SpoU_methylase"/>
    <property type="match status" value="1"/>
</dbReference>
<dbReference type="GO" id="GO:0005829">
    <property type="term" value="C:cytosol"/>
    <property type="evidence" value="ECO:0007669"/>
    <property type="project" value="TreeGrafter"/>
</dbReference>
<dbReference type="SUPFAM" id="SSF75217">
    <property type="entry name" value="alpha/beta knot"/>
    <property type="match status" value="1"/>
</dbReference>
<dbReference type="PANTHER" id="PTHR42786">
    <property type="entry name" value="TRNA/RRNA METHYLTRANSFERASE"/>
    <property type="match status" value="1"/>
</dbReference>
<evidence type="ECO:0000256" key="3">
    <source>
        <dbReference type="ARBA" id="ARBA00022679"/>
    </source>
</evidence>
<dbReference type="Gene3D" id="3.40.1280.10">
    <property type="match status" value="1"/>
</dbReference>
<comment type="catalytic activity">
    <reaction evidence="5">
        <text>uridine(32) in tRNA + S-adenosyl-L-methionine = 2'-O-methyluridine(32) in tRNA + S-adenosyl-L-homocysteine + H(+)</text>
        <dbReference type="Rhea" id="RHEA:42936"/>
        <dbReference type="Rhea" id="RHEA-COMP:10107"/>
        <dbReference type="Rhea" id="RHEA-COMP:10290"/>
        <dbReference type="ChEBI" id="CHEBI:15378"/>
        <dbReference type="ChEBI" id="CHEBI:57856"/>
        <dbReference type="ChEBI" id="CHEBI:59789"/>
        <dbReference type="ChEBI" id="CHEBI:65315"/>
        <dbReference type="ChEBI" id="CHEBI:74478"/>
        <dbReference type="EC" id="2.1.1.200"/>
    </reaction>
</comment>
<dbReference type="Gene3D" id="1.10.8.590">
    <property type="match status" value="1"/>
</dbReference>
<evidence type="ECO:0000256" key="4">
    <source>
        <dbReference type="ARBA" id="ARBA00022691"/>
    </source>
</evidence>
<keyword evidence="4 5" id="KW-0949">S-adenosyl-L-methionine</keyword>
<dbReference type="EC" id="2.1.1.200" evidence="5"/>
<dbReference type="InterPro" id="IPR029028">
    <property type="entry name" value="Alpha/beta_knot_MTases"/>
</dbReference>
<name>A0A656HI85_THINJ</name>
<comment type="function">
    <text evidence="5">Catalyzes the formation of 2'O-methylated cytidine (Cm32) or 2'O-methylated uridine (Um32) at position 32 in tRNA.</text>
</comment>